<protein>
    <recommendedName>
        <fullName evidence="6">Transporter</fullName>
    </recommendedName>
</protein>
<keyword evidence="4 7" id="KW-1133">Transmembrane helix</keyword>
<dbReference type="InterPro" id="IPR047218">
    <property type="entry name" value="YocR/YhdH-like"/>
</dbReference>
<dbReference type="RefSeq" id="WP_073149694.1">
    <property type="nucleotide sequence ID" value="NZ_FRAG01000024.1"/>
</dbReference>
<comment type="subcellular location">
    <subcellularLocation>
        <location evidence="1">Membrane</location>
        <topology evidence="1">Multi-pass membrane protein</topology>
    </subcellularLocation>
</comment>
<feature type="transmembrane region" description="Helical" evidence="7">
    <location>
        <begin position="169"/>
        <end position="186"/>
    </location>
</feature>
<evidence type="ECO:0000256" key="4">
    <source>
        <dbReference type="ARBA" id="ARBA00022989"/>
    </source>
</evidence>
<dbReference type="Pfam" id="PF00209">
    <property type="entry name" value="SNF"/>
    <property type="match status" value="2"/>
</dbReference>
<evidence type="ECO:0000256" key="7">
    <source>
        <dbReference type="SAM" id="Phobius"/>
    </source>
</evidence>
<dbReference type="EMBL" id="FRAG01000024">
    <property type="protein sequence ID" value="SHK07014.1"/>
    <property type="molecule type" value="Genomic_DNA"/>
</dbReference>
<gene>
    <name evidence="8" type="ORF">SAMN02745912_02143</name>
</gene>
<feature type="transmembrane region" description="Helical" evidence="7">
    <location>
        <begin position="84"/>
        <end position="110"/>
    </location>
</feature>
<dbReference type="PROSITE" id="PS00610">
    <property type="entry name" value="NA_NEUROTRAN_SYMP_1"/>
    <property type="match status" value="1"/>
</dbReference>
<feature type="transmembrane region" description="Helical" evidence="7">
    <location>
        <begin position="342"/>
        <end position="363"/>
    </location>
</feature>
<dbReference type="PANTHER" id="PTHR42948">
    <property type="entry name" value="TRANSPORTER"/>
    <property type="match status" value="1"/>
</dbReference>
<keyword evidence="9" id="KW-1185">Reference proteome</keyword>
<sequence length="453" mass="48937">MKRDTFGSRLGILAAAAGSAIGLGNIWKFPYITGKNGGAAFILVYLVCITLIGLPVMVSEFVLGRKTQANAVGAFKKIEPRKPWFLSGYLATLTAFIILSYYTMIAGWILSYIGRAATGKLVSIEAANLGAYFESIIGGTFEPLLCTFVIIVLTAIIVISGIKDGVEKYCKILMPVLLGLLILLMFRSLTLEGASKGIEFLFKPDFSQLTTQSVLEALGHSFFTLSLGMGIILTYGSYIDKNENIINLAIQVTIADTVIALMAGLVIFPAVFAYGLEPGQGAGLIFITLPAVFREMPFGTFFGALFFTLIGIAALTSTISLLEVIVSFAIEEFNMHRKKATILVSTAIFLLAIPSVLSFGLWSNITILGKTFFGWFDFLTSNVLLAVGGILVCIFVGWVWGTKNAIAEITSDGQYQFKQQGLYSFIIRFLAPAAILLILLNSTGILSKLLSSN</sequence>
<keyword evidence="5 7" id="KW-0472">Membrane</keyword>
<feature type="transmembrane region" description="Helical" evidence="7">
    <location>
        <begin position="301"/>
        <end position="330"/>
    </location>
</feature>
<feature type="transmembrane region" description="Helical" evidence="7">
    <location>
        <begin position="422"/>
        <end position="446"/>
    </location>
</feature>
<keyword evidence="6" id="KW-0769">Symport</keyword>
<keyword evidence="3 6" id="KW-0812">Transmembrane</keyword>
<feature type="transmembrane region" description="Helical" evidence="7">
    <location>
        <begin position="248"/>
        <end position="274"/>
    </location>
</feature>
<dbReference type="SUPFAM" id="SSF161070">
    <property type="entry name" value="SNF-like"/>
    <property type="match status" value="1"/>
</dbReference>
<comment type="similarity">
    <text evidence="6">Belongs to the sodium:neurotransmitter symporter (SNF) (TC 2.A.22) family.</text>
</comment>
<dbReference type="CDD" id="cd10336">
    <property type="entry name" value="SLC6sbd_Tyt1-Like"/>
    <property type="match status" value="1"/>
</dbReference>
<dbReference type="GO" id="GO:0016020">
    <property type="term" value="C:membrane"/>
    <property type="evidence" value="ECO:0007669"/>
    <property type="project" value="UniProtKB-SubCell"/>
</dbReference>
<dbReference type="NCBIfam" id="NF037979">
    <property type="entry name" value="Na_transp"/>
    <property type="match status" value="1"/>
</dbReference>
<evidence type="ECO:0000313" key="9">
    <source>
        <dbReference type="Proteomes" id="UP000184465"/>
    </source>
</evidence>
<accession>A0A1M6PGG8</accession>
<reference evidence="9" key="1">
    <citation type="submission" date="2016-11" db="EMBL/GenBank/DDBJ databases">
        <authorList>
            <person name="Varghese N."/>
            <person name="Submissions S."/>
        </authorList>
    </citation>
    <scope>NUCLEOTIDE SEQUENCE [LARGE SCALE GENOMIC DNA]</scope>
    <source>
        <strain evidence="9">DSM 15212 / CIP 107654 / DViRD3</strain>
    </source>
</reference>
<feature type="transmembrane region" description="Helical" evidence="7">
    <location>
        <begin position="38"/>
        <end position="63"/>
    </location>
</feature>
<dbReference type="PRINTS" id="PR00176">
    <property type="entry name" value="NANEUSMPORT"/>
</dbReference>
<evidence type="ECO:0000256" key="6">
    <source>
        <dbReference type="RuleBase" id="RU003732"/>
    </source>
</evidence>
<feature type="transmembrane region" description="Helical" evidence="7">
    <location>
        <begin position="217"/>
        <end position="236"/>
    </location>
</feature>
<evidence type="ECO:0000313" key="8">
    <source>
        <dbReference type="EMBL" id="SHK07014.1"/>
    </source>
</evidence>
<evidence type="ECO:0000256" key="2">
    <source>
        <dbReference type="ARBA" id="ARBA00022448"/>
    </source>
</evidence>
<dbReference type="AlphaFoldDB" id="A0A1M6PGG8"/>
<feature type="transmembrane region" description="Helical" evidence="7">
    <location>
        <begin position="141"/>
        <end position="162"/>
    </location>
</feature>
<keyword evidence="2 6" id="KW-0813">Transport</keyword>
<dbReference type="PANTHER" id="PTHR42948:SF1">
    <property type="entry name" value="TRANSPORTER"/>
    <property type="match status" value="1"/>
</dbReference>
<proteinExistence type="inferred from homology"/>
<dbReference type="OrthoDB" id="9762833at2"/>
<dbReference type="InterPro" id="IPR000175">
    <property type="entry name" value="Na/ntran_symport"/>
</dbReference>
<organism evidence="8 9">
    <name type="scientific">Paramaledivibacter caminithermalis (strain DSM 15212 / CIP 107654 / DViRD3)</name>
    <name type="common">Clostridium caminithermale</name>
    <dbReference type="NCBI Taxonomy" id="1121301"/>
    <lineage>
        <taxon>Bacteria</taxon>
        <taxon>Bacillati</taxon>
        <taxon>Bacillota</taxon>
        <taxon>Clostridia</taxon>
        <taxon>Peptostreptococcales</taxon>
        <taxon>Caminicellaceae</taxon>
        <taxon>Paramaledivibacter</taxon>
    </lineage>
</organism>
<evidence type="ECO:0000256" key="3">
    <source>
        <dbReference type="ARBA" id="ARBA00022692"/>
    </source>
</evidence>
<evidence type="ECO:0000256" key="1">
    <source>
        <dbReference type="ARBA" id="ARBA00004141"/>
    </source>
</evidence>
<dbReference type="PROSITE" id="PS50267">
    <property type="entry name" value="NA_NEUROTRAN_SYMP_3"/>
    <property type="match status" value="1"/>
</dbReference>
<dbReference type="InterPro" id="IPR037272">
    <property type="entry name" value="SNS_sf"/>
</dbReference>
<evidence type="ECO:0000256" key="5">
    <source>
        <dbReference type="ARBA" id="ARBA00023136"/>
    </source>
</evidence>
<dbReference type="Proteomes" id="UP000184465">
    <property type="component" value="Unassembled WGS sequence"/>
</dbReference>
<name>A0A1M6PGG8_PARC5</name>
<feature type="transmembrane region" description="Helical" evidence="7">
    <location>
        <begin position="383"/>
        <end position="401"/>
    </location>
</feature>
<dbReference type="GO" id="GO:0015293">
    <property type="term" value="F:symporter activity"/>
    <property type="evidence" value="ECO:0007669"/>
    <property type="project" value="UniProtKB-KW"/>
</dbReference>